<evidence type="ECO:0000256" key="1">
    <source>
        <dbReference type="ARBA" id="ARBA00022553"/>
    </source>
</evidence>
<gene>
    <name evidence="5" type="ORF">IFK94_04935</name>
</gene>
<sequence>MNEKAVFTTFEAAKLCHVSPLSIINWVNAGRLPAFRTPGGHRRIRREDLVKFMKDNGIPLAEELNAGSGRTRVLVVDDDGAIRDLLAEHMGSRSEPFEVMTASDGFEAGRLVATFKPDVVLLDLRMPGMDGFQVCRTVKADPETSGTIVIAMTGFHTPETEARIKECGAVECFAKPVEASVLADSIEEQMEKKVSGRQRRKRPAKD</sequence>
<accession>A0A8J7C1H2</accession>
<feature type="modified residue" description="4-aspartylphosphate" evidence="2">
    <location>
        <position position="123"/>
    </location>
</feature>
<evidence type="ECO:0000313" key="5">
    <source>
        <dbReference type="EMBL" id="MBD3867455.1"/>
    </source>
</evidence>
<dbReference type="EMBL" id="JACXWD010000010">
    <property type="protein sequence ID" value="MBD3867455.1"/>
    <property type="molecule type" value="Genomic_DNA"/>
</dbReference>
<dbReference type="Pfam" id="PF12728">
    <property type="entry name" value="HTH_17"/>
    <property type="match status" value="1"/>
</dbReference>
<feature type="compositionally biased region" description="Basic residues" evidence="3">
    <location>
        <begin position="195"/>
        <end position="206"/>
    </location>
</feature>
<dbReference type="SMART" id="SM00448">
    <property type="entry name" value="REC"/>
    <property type="match status" value="1"/>
</dbReference>
<dbReference type="CDD" id="cd04762">
    <property type="entry name" value="HTH_MerR-trunc"/>
    <property type="match status" value="1"/>
</dbReference>
<reference evidence="5 6" key="1">
    <citation type="submission" date="2020-08" db="EMBL/GenBank/DDBJ databases">
        <title>Acidobacteriota in marine sediments use diverse sulfur dissimilation pathways.</title>
        <authorList>
            <person name="Wasmund K."/>
        </authorList>
    </citation>
    <scope>NUCLEOTIDE SEQUENCE [LARGE SCALE GENOMIC DNA]</scope>
    <source>
        <strain evidence="5">MAG AM4</strain>
    </source>
</reference>
<dbReference type="InterPro" id="IPR041657">
    <property type="entry name" value="HTH_17"/>
</dbReference>
<evidence type="ECO:0000259" key="4">
    <source>
        <dbReference type="PROSITE" id="PS50110"/>
    </source>
</evidence>
<dbReference type="SUPFAM" id="SSF52172">
    <property type="entry name" value="CheY-like"/>
    <property type="match status" value="1"/>
</dbReference>
<dbReference type="Proteomes" id="UP000648239">
    <property type="component" value="Unassembled WGS sequence"/>
</dbReference>
<dbReference type="Pfam" id="PF00072">
    <property type="entry name" value="Response_reg"/>
    <property type="match status" value="1"/>
</dbReference>
<feature type="domain" description="Response regulatory" evidence="4">
    <location>
        <begin position="72"/>
        <end position="190"/>
    </location>
</feature>
<dbReference type="GO" id="GO:0003677">
    <property type="term" value="F:DNA binding"/>
    <property type="evidence" value="ECO:0007669"/>
    <property type="project" value="InterPro"/>
</dbReference>
<evidence type="ECO:0000313" key="6">
    <source>
        <dbReference type="Proteomes" id="UP000648239"/>
    </source>
</evidence>
<dbReference type="NCBIfam" id="TIGR01764">
    <property type="entry name" value="excise"/>
    <property type="match status" value="1"/>
</dbReference>
<feature type="region of interest" description="Disordered" evidence="3">
    <location>
        <begin position="185"/>
        <end position="206"/>
    </location>
</feature>
<protein>
    <submittedName>
        <fullName evidence="5">Response regulator</fullName>
    </submittedName>
</protein>
<dbReference type="PROSITE" id="PS50110">
    <property type="entry name" value="RESPONSE_REGULATORY"/>
    <property type="match status" value="1"/>
</dbReference>
<dbReference type="Gene3D" id="1.10.1660.10">
    <property type="match status" value="1"/>
</dbReference>
<dbReference type="PANTHER" id="PTHR44591:SF3">
    <property type="entry name" value="RESPONSE REGULATORY DOMAIN-CONTAINING PROTEIN"/>
    <property type="match status" value="1"/>
</dbReference>
<dbReference type="SUPFAM" id="SSF46955">
    <property type="entry name" value="Putative DNA-binding domain"/>
    <property type="match status" value="1"/>
</dbReference>
<dbReference type="InterPro" id="IPR009061">
    <property type="entry name" value="DNA-bd_dom_put_sf"/>
</dbReference>
<evidence type="ECO:0000256" key="2">
    <source>
        <dbReference type="PROSITE-ProRule" id="PRU00169"/>
    </source>
</evidence>
<dbReference type="GO" id="GO:0000160">
    <property type="term" value="P:phosphorelay signal transduction system"/>
    <property type="evidence" value="ECO:0007669"/>
    <property type="project" value="InterPro"/>
</dbReference>
<dbReference type="PANTHER" id="PTHR44591">
    <property type="entry name" value="STRESS RESPONSE REGULATOR PROTEIN 1"/>
    <property type="match status" value="1"/>
</dbReference>
<dbReference type="InterPro" id="IPR010093">
    <property type="entry name" value="SinI_DNA-bd"/>
</dbReference>
<organism evidence="5 6">
    <name type="scientific">Candidatus Polarisedimenticola svalbardensis</name>
    <dbReference type="NCBI Taxonomy" id="2886004"/>
    <lineage>
        <taxon>Bacteria</taxon>
        <taxon>Pseudomonadati</taxon>
        <taxon>Acidobacteriota</taxon>
        <taxon>Candidatus Polarisedimenticolia</taxon>
        <taxon>Candidatus Polarisedimenticolales</taxon>
        <taxon>Candidatus Polarisedimenticolaceae</taxon>
        <taxon>Candidatus Polarisedimenticola</taxon>
    </lineage>
</organism>
<dbReference type="AlphaFoldDB" id="A0A8J7C1H2"/>
<comment type="caution">
    <text evidence="5">The sequence shown here is derived from an EMBL/GenBank/DDBJ whole genome shotgun (WGS) entry which is preliminary data.</text>
</comment>
<dbReference type="InterPro" id="IPR011006">
    <property type="entry name" value="CheY-like_superfamily"/>
</dbReference>
<keyword evidence="1 2" id="KW-0597">Phosphoprotein</keyword>
<dbReference type="Gene3D" id="3.40.50.2300">
    <property type="match status" value="1"/>
</dbReference>
<dbReference type="InterPro" id="IPR050595">
    <property type="entry name" value="Bact_response_regulator"/>
</dbReference>
<name>A0A8J7C1H2_9BACT</name>
<evidence type="ECO:0000256" key="3">
    <source>
        <dbReference type="SAM" id="MobiDB-lite"/>
    </source>
</evidence>
<proteinExistence type="predicted"/>
<dbReference type="InterPro" id="IPR001789">
    <property type="entry name" value="Sig_transdc_resp-reg_receiver"/>
</dbReference>